<evidence type="ECO:0000256" key="1">
    <source>
        <dbReference type="SAM" id="MobiDB-lite"/>
    </source>
</evidence>
<reference evidence="3 4" key="1">
    <citation type="journal article" date="2011" name="J. Bacteriol.">
        <title>Genome sequence of Halorhabdus tiamatea, the first archaeon isolated from a deep-sea anoxic brine lake.</title>
        <authorList>
            <person name="Antunes A."/>
            <person name="Alam I."/>
            <person name="Bajic V.B."/>
            <person name="Stingl U."/>
        </authorList>
    </citation>
    <scope>NUCLEOTIDE SEQUENCE [LARGE SCALE GENOMIC DNA]</scope>
    <source>
        <strain evidence="3 4">SARL4B</strain>
    </source>
</reference>
<organism evidence="3 4">
    <name type="scientific">Halorhabdus tiamatea SARL4B</name>
    <dbReference type="NCBI Taxonomy" id="1033806"/>
    <lineage>
        <taxon>Archaea</taxon>
        <taxon>Methanobacteriati</taxon>
        <taxon>Methanobacteriota</taxon>
        <taxon>Stenosarchaea group</taxon>
        <taxon>Halobacteria</taxon>
        <taxon>Halobacteriales</taxon>
        <taxon>Haloarculaceae</taxon>
        <taxon>Halorhabdus</taxon>
    </lineage>
</organism>
<gene>
    <name evidence="3" type="ORF">HLRTI_001571</name>
    <name evidence="2" type="ORF">HTIA_2426</name>
</gene>
<sequence length="65" mass="7357">MPTRFSIVVDDDRAHDIEHLAHEHDLTEEEVLRQLLTLGLEALEEDRPVGGRPERDVTGKTDADP</sequence>
<dbReference type="EMBL" id="AFNT02000016">
    <property type="protein sequence ID" value="ERJ06366.1"/>
    <property type="molecule type" value="Genomic_DNA"/>
</dbReference>
<protein>
    <submittedName>
        <fullName evidence="3">CopG family protein</fullName>
    </submittedName>
</protein>
<reference evidence="3 4" key="2">
    <citation type="journal article" date="2013" name="PLoS ONE">
        <title>INDIGO - INtegrated Data Warehouse of MIcrobial GenOmes with Examples from the Red Sea Extremophiles.</title>
        <authorList>
            <person name="Alam I."/>
            <person name="Antunes A."/>
            <person name="Kamau A.A."/>
            <person name="Ba Alawi W."/>
            <person name="Kalkatawi M."/>
            <person name="Stingl U."/>
            <person name="Bajic V.B."/>
        </authorList>
    </citation>
    <scope>NUCLEOTIDE SEQUENCE [LARGE SCALE GENOMIC DNA]</scope>
    <source>
        <strain evidence="3 4">SARL4B</strain>
    </source>
</reference>
<keyword evidence="5" id="KW-1185">Reference proteome</keyword>
<dbReference type="eggNOG" id="arCOG08173">
    <property type="taxonomic scope" value="Archaea"/>
</dbReference>
<dbReference type="HOGENOM" id="CLU_206263_1_0_2"/>
<dbReference type="AlphaFoldDB" id="F7PM25"/>
<feature type="region of interest" description="Disordered" evidence="1">
    <location>
        <begin position="44"/>
        <end position="65"/>
    </location>
</feature>
<evidence type="ECO:0000313" key="4">
    <source>
        <dbReference type="Proteomes" id="UP000003861"/>
    </source>
</evidence>
<accession>F7PM25</accession>
<name>F7PM25_9EURY</name>
<dbReference type="KEGG" id="hti:HTIA_2426"/>
<dbReference type="GeneID" id="23799028"/>
<evidence type="ECO:0000313" key="2">
    <source>
        <dbReference type="EMBL" id="CCQ34534.1"/>
    </source>
</evidence>
<proteinExistence type="predicted"/>
<feature type="compositionally biased region" description="Basic and acidic residues" evidence="1">
    <location>
        <begin position="45"/>
        <end position="65"/>
    </location>
</feature>
<dbReference type="Proteomes" id="UP000015381">
    <property type="component" value="Chromosome I"/>
</dbReference>
<reference evidence="2 5" key="3">
    <citation type="journal article" date="2014" name="Environ. Microbiol.">
        <title>Halorhabdus tiamatea: proteogenomics and glycosidase activity measurements identify the first cultivated euryarchaeon from a deep-sea anoxic brine lake as potential polysaccharide degrader.</title>
        <authorList>
            <person name="Werner J."/>
            <person name="Ferrer M."/>
            <person name="Michel G."/>
            <person name="Mann A.J."/>
            <person name="Huang S."/>
            <person name="Juarez S."/>
            <person name="Ciordia S."/>
            <person name="Albar J.P."/>
            <person name="Alcaide M."/>
            <person name="La Cono V."/>
            <person name="Yakimov M.M."/>
            <person name="Antunes A."/>
            <person name="Taborda M."/>
            <person name="Da Costa M.S."/>
            <person name="Amann R.I."/>
            <person name="Gloeckner F.O."/>
            <person name="Golyshina O.V."/>
            <person name="Golyshin P.N."/>
            <person name="Teeling H."/>
        </authorList>
    </citation>
    <scope>NUCLEOTIDE SEQUENCE [LARGE SCALE GENOMIC DNA]</scope>
    <source>
        <strain evidence="5">SARL4B</strain>
        <strain evidence="2">Type strain: SARL4B</strain>
    </source>
</reference>
<evidence type="ECO:0000313" key="3">
    <source>
        <dbReference type="EMBL" id="ERJ06366.1"/>
    </source>
</evidence>
<evidence type="ECO:0000313" key="5">
    <source>
        <dbReference type="Proteomes" id="UP000015381"/>
    </source>
</evidence>
<dbReference type="STRING" id="1033806.HTIA_2426"/>
<dbReference type="EMBL" id="HF571520">
    <property type="protein sequence ID" value="CCQ34534.1"/>
    <property type="molecule type" value="Genomic_DNA"/>
</dbReference>
<dbReference type="OrthoDB" id="262336at2157"/>
<dbReference type="Proteomes" id="UP000003861">
    <property type="component" value="Unassembled WGS sequence"/>
</dbReference>
<dbReference type="RefSeq" id="WP_008527134.1">
    <property type="nucleotide sequence ID" value="NC_021921.1"/>
</dbReference>